<evidence type="ECO:0000256" key="4">
    <source>
        <dbReference type="ARBA" id="ARBA00023268"/>
    </source>
</evidence>
<dbReference type="PROSITE" id="PS51790">
    <property type="entry name" value="MSRB"/>
    <property type="match status" value="1"/>
</dbReference>
<dbReference type="KEGG" id="mbq:K668_02250"/>
<reference evidence="11 12" key="1">
    <citation type="submission" date="2013-04" db="EMBL/GenBank/DDBJ databases">
        <authorList>
            <person name="Lin L."/>
            <person name="Zeng Z."/>
            <person name="Xie J."/>
            <person name="Luo L."/>
            <person name="Yang Z."/>
            <person name="Liang W."/>
            <person name="Lin H."/>
            <person name="Dong C."/>
            <person name="Sun Y."/>
        </authorList>
    </citation>
    <scope>NUCLEOTIDE SEQUENCE [LARGE SCALE GENOMIC DNA]</scope>
    <source>
        <strain evidence="11 12">CQ-W70</strain>
    </source>
</reference>
<name>A0A059Y483_MYCBV</name>
<dbReference type="NCBIfam" id="TIGR00401">
    <property type="entry name" value="msrA"/>
    <property type="match status" value="1"/>
</dbReference>
<dbReference type="InterPro" id="IPR002569">
    <property type="entry name" value="Met_Sox_Rdtase_MsrA_dom"/>
</dbReference>
<feature type="domain" description="MsrB" evidence="10">
    <location>
        <begin position="170"/>
        <end position="293"/>
    </location>
</feature>
<evidence type="ECO:0000259" key="10">
    <source>
        <dbReference type="PROSITE" id="PS51790"/>
    </source>
</evidence>
<evidence type="ECO:0000256" key="5">
    <source>
        <dbReference type="ARBA" id="ARBA00024679"/>
    </source>
</evidence>
<evidence type="ECO:0000256" key="7">
    <source>
        <dbReference type="ARBA" id="ARBA00048488"/>
    </source>
</evidence>
<dbReference type="Pfam" id="PF01641">
    <property type="entry name" value="SelR"/>
    <property type="match status" value="1"/>
</dbReference>
<dbReference type="Pfam" id="PF01625">
    <property type="entry name" value="PMSR"/>
    <property type="match status" value="1"/>
</dbReference>
<dbReference type="PATRIC" id="fig|1316930.3.peg.462"/>
<dbReference type="SUPFAM" id="SSF55068">
    <property type="entry name" value="Peptide methionine sulfoxide reductase"/>
    <property type="match status" value="1"/>
</dbReference>
<dbReference type="InterPro" id="IPR028427">
    <property type="entry name" value="Met_Sox_Rdtase_MsrB"/>
</dbReference>
<feature type="active site" evidence="9">
    <location>
        <position position="11"/>
    </location>
</feature>
<dbReference type="HAMAP" id="MF_01401">
    <property type="entry name" value="MsrA"/>
    <property type="match status" value="1"/>
</dbReference>
<evidence type="ECO:0000256" key="8">
    <source>
        <dbReference type="ARBA" id="ARBA00048782"/>
    </source>
</evidence>
<protein>
    <recommendedName>
        <fullName evidence="9">Peptide methionine sulfoxide reductase MsrA</fullName>
        <shortName evidence="9">Protein-methionine-S-oxide reductase</shortName>
        <ecNumber evidence="9">1.8.4.11</ecNumber>
    </recommendedName>
    <alternativeName>
        <fullName evidence="9">Peptide-methionine (S)-S-oxide reductase</fullName>
        <shortName evidence="9">Peptide Met(O) reductase</shortName>
    </alternativeName>
</protein>
<gene>
    <name evidence="9" type="primary">msrA</name>
    <name evidence="11" type="ORF">K668_02250</name>
</gene>
<evidence type="ECO:0000256" key="2">
    <source>
        <dbReference type="ARBA" id="ARBA00011017"/>
    </source>
</evidence>
<dbReference type="NCBIfam" id="TIGR00357">
    <property type="entry name" value="peptide-methionine (R)-S-oxide reductase MsrB"/>
    <property type="match status" value="1"/>
</dbReference>
<comment type="catalytic activity">
    <reaction evidence="7">
        <text>L-methionyl-[protein] + [thioredoxin]-disulfide + H2O = L-methionyl-(R)-S-oxide-[protein] + [thioredoxin]-dithiol</text>
        <dbReference type="Rhea" id="RHEA:24164"/>
        <dbReference type="Rhea" id="RHEA-COMP:10698"/>
        <dbReference type="Rhea" id="RHEA-COMP:10700"/>
        <dbReference type="Rhea" id="RHEA-COMP:12313"/>
        <dbReference type="Rhea" id="RHEA-COMP:12314"/>
        <dbReference type="ChEBI" id="CHEBI:15377"/>
        <dbReference type="ChEBI" id="CHEBI:16044"/>
        <dbReference type="ChEBI" id="CHEBI:29950"/>
        <dbReference type="ChEBI" id="CHEBI:45764"/>
        <dbReference type="ChEBI" id="CHEBI:50058"/>
        <dbReference type="EC" id="1.8.4.12"/>
    </reaction>
</comment>
<dbReference type="GO" id="GO:0033744">
    <property type="term" value="F:L-methionine:thioredoxin-disulfide S-oxidoreductase activity"/>
    <property type="evidence" value="ECO:0007669"/>
    <property type="project" value="RHEA"/>
</dbReference>
<dbReference type="GO" id="GO:0008113">
    <property type="term" value="F:peptide-methionine (S)-S-oxide reductase activity"/>
    <property type="evidence" value="ECO:0007669"/>
    <property type="project" value="UniProtKB-UniRule"/>
</dbReference>
<comment type="similarity">
    <text evidence="1">In the C-terminal section; belongs to the MsrB Met sulfoxide reductase family.</text>
</comment>
<proteinExistence type="inferred from homology"/>
<dbReference type="PANTHER" id="PTHR10173">
    <property type="entry name" value="METHIONINE SULFOXIDE REDUCTASE"/>
    <property type="match status" value="1"/>
</dbReference>
<comment type="similarity">
    <text evidence="2">In the N-terminal section; belongs to the MsrA Met sulfoxide reductase family.</text>
</comment>
<evidence type="ECO:0000256" key="1">
    <source>
        <dbReference type="ARBA" id="ARBA00008076"/>
    </source>
</evidence>
<dbReference type="Proteomes" id="UP000027182">
    <property type="component" value="Chromosome"/>
</dbReference>
<accession>A0A059Y483</accession>
<dbReference type="PANTHER" id="PTHR10173:SF59">
    <property type="entry name" value="PEPTIDE METHIONINE SULFOXIDE REDUCTASE MSRA_MSRB"/>
    <property type="match status" value="1"/>
</dbReference>
<comment type="function">
    <text evidence="5 9">Has an important function as a repair enzyme for proteins that have been inactivated by oxidation. Catalyzes the reversible oxidation-reduction of methionine sulfoxide in proteins to methionine.</text>
</comment>
<comment type="similarity">
    <text evidence="9">Belongs to the MsrA Met sulfoxide reductase family.</text>
</comment>
<dbReference type="EC" id="1.8.4.11" evidence="9"/>
<keyword evidence="3 9" id="KW-0560">Oxidoreductase</keyword>
<dbReference type="AlphaFoldDB" id="A0A059Y483"/>
<comment type="catalytic activity">
    <reaction evidence="8 9">
        <text>[thioredoxin]-disulfide + L-methionine + H2O = L-methionine (S)-S-oxide + [thioredoxin]-dithiol</text>
        <dbReference type="Rhea" id="RHEA:19993"/>
        <dbReference type="Rhea" id="RHEA-COMP:10698"/>
        <dbReference type="Rhea" id="RHEA-COMP:10700"/>
        <dbReference type="ChEBI" id="CHEBI:15377"/>
        <dbReference type="ChEBI" id="CHEBI:29950"/>
        <dbReference type="ChEBI" id="CHEBI:50058"/>
        <dbReference type="ChEBI" id="CHEBI:57844"/>
        <dbReference type="ChEBI" id="CHEBI:58772"/>
        <dbReference type="EC" id="1.8.4.11"/>
    </reaction>
</comment>
<dbReference type="InterPro" id="IPR011057">
    <property type="entry name" value="Mss4-like_sf"/>
</dbReference>
<dbReference type="SUPFAM" id="SSF51316">
    <property type="entry name" value="Mss4-like"/>
    <property type="match status" value="1"/>
</dbReference>
<evidence type="ECO:0000256" key="6">
    <source>
        <dbReference type="ARBA" id="ARBA00047806"/>
    </source>
</evidence>
<dbReference type="InterPro" id="IPR002579">
    <property type="entry name" value="Met_Sox_Rdtase_MsrB_dom"/>
</dbReference>
<organism evidence="11 12">
    <name type="scientific">Mycoplasmopsis bovis CQ-W70</name>
    <dbReference type="NCBI Taxonomy" id="1316930"/>
    <lineage>
        <taxon>Bacteria</taxon>
        <taxon>Bacillati</taxon>
        <taxon>Mycoplasmatota</taxon>
        <taxon>Mycoplasmoidales</taxon>
        <taxon>Metamycoplasmataceae</taxon>
        <taxon>Mycoplasmopsis</taxon>
    </lineage>
</organism>
<dbReference type="GO" id="GO:0030091">
    <property type="term" value="P:protein repair"/>
    <property type="evidence" value="ECO:0007669"/>
    <property type="project" value="InterPro"/>
</dbReference>
<dbReference type="Gene3D" id="3.30.1060.10">
    <property type="entry name" value="Peptide methionine sulphoxide reductase MsrA"/>
    <property type="match status" value="1"/>
</dbReference>
<keyword evidence="4" id="KW-0511">Multifunctional enzyme</keyword>
<comment type="catalytic activity">
    <reaction evidence="6 9">
        <text>L-methionyl-[protein] + [thioredoxin]-disulfide + H2O = L-methionyl-(S)-S-oxide-[protein] + [thioredoxin]-dithiol</text>
        <dbReference type="Rhea" id="RHEA:14217"/>
        <dbReference type="Rhea" id="RHEA-COMP:10698"/>
        <dbReference type="Rhea" id="RHEA-COMP:10700"/>
        <dbReference type="Rhea" id="RHEA-COMP:12313"/>
        <dbReference type="Rhea" id="RHEA-COMP:12315"/>
        <dbReference type="ChEBI" id="CHEBI:15377"/>
        <dbReference type="ChEBI" id="CHEBI:16044"/>
        <dbReference type="ChEBI" id="CHEBI:29950"/>
        <dbReference type="ChEBI" id="CHEBI:44120"/>
        <dbReference type="ChEBI" id="CHEBI:50058"/>
        <dbReference type="EC" id="1.8.4.11"/>
    </reaction>
</comment>
<dbReference type="Gene3D" id="2.170.150.20">
    <property type="entry name" value="Peptide methionine sulfoxide reductase"/>
    <property type="match status" value="1"/>
</dbReference>
<evidence type="ECO:0000256" key="9">
    <source>
        <dbReference type="HAMAP-Rule" id="MF_01401"/>
    </source>
</evidence>
<dbReference type="InterPro" id="IPR036509">
    <property type="entry name" value="Met_Sox_Rdtase_MsrA_sf"/>
</dbReference>
<evidence type="ECO:0000313" key="11">
    <source>
        <dbReference type="EMBL" id="AIA34028.1"/>
    </source>
</evidence>
<evidence type="ECO:0000313" key="12">
    <source>
        <dbReference type="Proteomes" id="UP000027182"/>
    </source>
</evidence>
<dbReference type="GO" id="GO:0006979">
    <property type="term" value="P:response to oxidative stress"/>
    <property type="evidence" value="ECO:0007669"/>
    <property type="project" value="InterPro"/>
</dbReference>
<dbReference type="GO" id="GO:0033743">
    <property type="term" value="F:peptide-methionine (R)-S-oxide reductase activity"/>
    <property type="evidence" value="ECO:0007669"/>
    <property type="project" value="UniProtKB-EC"/>
</dbReference>
<sequence>MEKTIYLAGGCFWGVEAYFKRVKGVLDTQVGYANGKDENATYTNLKNSLHAETVKVVYDSEVVSVEELVLHLFKIIDPASLNKQGNDIGTQYRTGVYYKDVNDYLTIEKLFNYLKKQYKEFYVELKVLNHFIDAEAYHQDYLTKNPTGYCHINLDTDYSLSNDDYQLIKQVRNELSLSQLSYDILKNSATERPHTSVLNNEYRKGIYVEKITGEPLFSSSTKFNSGCGWPSFSEPIFKDTVKYLDDTSHNMFRIEVRSGQGDHHLGHVFNDGPKEMGGKRYCINGAAIDFIPYEEMDEKGYSEFKKFVK</sequence>
<dbReference type="HOGENOM" id="CLU_031040_1_0_14"/>
<dbReference type="EMBL" id="CP005933">
    <property type="protein sequence ID" value="AIA34028.1"/>
    <property type="molecule type" value="Genomic_DNA"/>
</dbReference>
<evidence type="ECO:0000256" key="3">
    <source>
        <dbReference type="ARBA" id="ARBA00023002"/>
    </source>
</evidence>
<dbReference type="GO" id="GO:0005737">
    <property type="term" value="C:cytoplasm"/>
    <property type="evidence" value="ECO:0007669"/>
    <property type="project" value="TreeGrafter"/>
</dbReference>